<evidence type="ECO:0000256" key="8">
    <source>
        <dbReference type="SAM" id="Phobius"/>
    </source>
</evidence>
<evidence type="ECO:0000259" key="9">
    <source>
        <dbReference type="Pfam" id="PF02517"/>
    </source>
</evidence>
<dbReference type="InterPro" id="IPR026392">
    <property type="entry name" value="Exo/Archaeosortase_dom"/>
</dbReference>
<dbReference type="InterPro" id="IPR026420">
    <property type="entry name" value="Exo_VPEID"/>
</dbReference>
<feature type="transmembrane region" description="Helical" evidence="8">
    <location>
        <begin position="264"/>
        <end position="285"/>
    </location>
</feature>
<accession>A0A3B0RDT2</accession>
<feature type="transmembrane region" description="Helical" evidence="8">
    <location>
        <begin position="505"/>
        <end position="522"/>
    </location>
</feature>
<dbReference type="GO" id="GO:0080120">
    <property type="term" value="P:CAAX-box protein maturation"/>
    <property type="evidence" value="ECO:0007669"/>
    <property type="project" value="UniProtKB-ARBA"/>
</dbReference>
<evidence type="ECO:0000313" key="10">
    <source>
        <dbReference type="EMBL" id="VAV89807.1"/>
    </source>
</evidence>
<feature type="transmembrane region" description="Helical" evidence="8">
    <location>
        <begin position="529"/>
        <end position="551"/>
    </location>
</feature>
<sequence>MAETSSYPVAAAPEGPPLALRGALVFVLALIELPVLAFLYDPLAINASDPLWLMVRAGLRELVPVAVFFGAAFGVLLAPQRRALFADWRIVAQARSWTSWMGGNLIGFIILAAATLAFNTHGASLTKPPWALFGLWSAGVFGLYYLLAMALAPVEFFIQMIARQKWLALLAAGAAGFVAIASEMSQKSWTFLSEATFQVSSFILGLYEKDVFVDPARRLLGADGYIVNIAAACSGYEGIGLVTAFLAIYLWIFRAALRFPNAYLVLPVGIIAIWILNSVRIAALISLGAHVSPEIAGAGFHSQAGWMMFLIVTIGIMLATHHIGFFRNETAHVSDAPPSSAFREAMFLLAPFLAMTAAGIVAAAFTADGYWLYSLRVIAISSALVIGWRFYRGLALPENVRAYAEPALIGAIVGIAWIATDPGRGAASDLGIWLAGVPAGAAIFWIVMRTVGTIILVPIAEELAFRGYLHRKLIAGRFEAVAEGAFTWKAFVISSILFAALHDRWLAGGLAGAAFALALYRSGKVTGAIIAHMSANAIIAFWAIVFGQWSLL</sequence>
<name>A0A3B0RDT2_9ZZZZ</name>
<comment type="subcellular location">
    <subcellularLocation>
        <location evidence="1">Cell membrane</location>
        <topology evidence="1">Multi-pass membrane protein</topology>
    </subcellularLocation>
</comment>
<dbReference type="InterPro" id="IPR014346">
    <property type="entry name" value="Prenyl_protease-related"/>
</dbReference>
<feature type="domain" description="CAAX prenyl protease 2/Lysostaphin resistance protein A-like" evidence="9">
    <location>
        <begin position="445"/>
        <end position="538"/>
    </location>
</feature>
<feature type="transmembrane region" description="Helical" evidence="8">
    <location>
        <begin position="305"/>
        <end position="326"/>
    </location>
</feature>
<proteinExistence type="predicted"/>
<dbReference type="NCBIfam" id="TIGR03008">
    <property type="entry name" value="pepcterm_CAAX"/>
    <property type="match status" value="1"/>
</dbReference>
<keyword evidence="5" id="KW-0378">Hydrolase</keyword>
<feature type="transmembrane region" description="Helical" evidence="8">
    <location>
        <begin position="371"/>
        <end position="391"/>
    </location>
</feature>
<evidence type="ECO:0000256" key="5">
    <source>
        <dbReference type="ARBA" id="ARBA00022801"/>
    </source>
</evidence>
<feature type="transmembrane region" description="Helical" evidence="8">
    <location>
        <begin position="59"/>
        <end position="78"/>
    </location>
</feature>
<dbReference type="InterPro" id="IPR003675">
    <property type="entry name" value="Rce1/LyrA-like_dom"/>
</dbReference>
<keyword evidence="7 8" id="KW-0472">Membrane</keyword>
<feature type="transmembrane region" description="Helical" evidence="8">
    <location>
        <begin position="347"/>
        <end position="365"/>
    </location>
</feature>
<dbReference type="InterPro" id="IPR019127">
    <property type="entry name" value="Exosortase"/>
</dbReference>
<protein>
    <recommendedName>
        <fullName evidence="9">CAAX prenyl protease 2/Lysostaphin resistance protein A-like domain-containing protein</fullName>
    </recommendedName>
</protein>
<evidence type="ECO:0000256" key="3">
    <source>
        <dbReference type="ARBA" id="ARBA00022670"/>
    </source>
</evidence>
<dbReference type="GO" id="GO:0006508">
    <property type="term" value="P:proteolysis"/>
    <property type="evidence" value="ECO:0007669"/>
    <property type="project" value="UniProtKB-KW"/>
</dbReference>
<dbReference type="NCBIfam" id="TIGR04162">
    <property type="entry name" value="exo_VPEID"/>
    <property type="match status" value="1"/>
</dbReference>
<keyword evidence="2" id="KW-1003">Cell membrane</keyword>
<evidence type="ECO:0000256" key="4">
    <source>
        <dbReference type="ARBA" id="ARBA00022692"/>
    </source>
</evidence>
<feature type="transmembrane region" description="Helical" evidence="8">
    <location>
        <begin position="130"/>
        <end position="154"/>
    </location>
</feature>
<dbReference type="GO" id="GO:0004175">
    <property type="term" value="F:endopeptidase activity"/>
    <property type="evidence" value="ECO:0007669"/>
    <property type="project" value="UniProtKB-ARBA"/>
</dbReference>
<dbReference type="GO" id="GO:0005886">
    <property type="term" value="C:plasma membrane"/>
    <property type="evidence" value="ECO:0007669"/>
    <property type="project" value="UniProtKB-SubCell"/>
</dbReference>
<gene>
    <name evidence="10" type="ORF">MNBD_ALPHA05-1991</name>
</gene>
<evidence type="ECO:0000256" key="6">
    <source>
        <dbReference type="ARBA" id="ARBA00022989"/>
    </source>
</evidence>
<feature type="transmembrane region" description="Helical" evidence="8">
    <location>
        <begin position="18"/>
        <end position="39"/>
    </location>
</feature>
<keyword evidence="3" id="KW-0645">Protease</keyword>
<dbReference type="NCBIfam" id="TIGR04178">
    <property type="entry name" value="exo_archaeo"/>
    <property type="match status" value="1"/>
</dbReference>
<evidence type="ECO:0000256" key="2">
    <source>
        <dbReference type="ARBA" id="ARBA00022475"/>
    </source>
</evidence>
<feature type="transmembrane region" description="Helical" evidence="8">
    <location>
        <begin position="225"/>
        <end position="252"/>
    </location>
</feature>
<keyword evidence="6 8" id="KW-1133">Transmembrane helix</keyword>
<organism evidence="10">
    <name type="scientific">hydrothermal vent metagenome</name>
    <dbReference type="NCBI Taxonomy" id="652676"/>
    <lineage>
        <taxon>unclassified sequences</taxon>
        <taxon>metagenomes</taxon>
        <taxon>ecological metagenomes</taxon>
    </lineage>
</organism>
<feature type="transmembrane region" description="Helical" evidence="8">
    <location>
        <begin position="166"/>
        <end position="182"/>
    </location>
</feature>
<feature type="transmembrane region" description="Helical" evidence="8">
    <location>
        <begin position="432"/>
        <end position="459"/>
    </location>
</feature>
<feature type="transmembrane region" description="Helical" evidence="8">
    <location>
        <begin position="99"/>
        <end position="118"/>
    </location>
</feature>
<reference evidence="10" key="1">
    <citation type="submission" date="2018-06" db="EMBL/GenBank/DDBJ databases">
        <authorList>
            <person name="Zhirakovskaya E."/>
        </authorList>
    </citation>
    <scope>NUCLEOTIDE SEQUENCE</scope>
</reference>
<keyword evidence="4 8" id="KW-0812">Transmembrane</keyword>
<dbReference type="EMBL" id="UOEH01000019">
    <property type="protein sequence ID" value="VAV89807.1"/>
    <property type="molecule type" value="Genomic_DNA"/>
</dbReference>
<evidence type="ECO:0000256" key="1">
    <source>
        <dbReference type="ARBA" id="ARBA00004651"/>
    </source>
</evidence>
<dbReference type="Pfam" id="PF02517">
    <property type="entry name" value="Rce1-like"/>
    <property type="match status" value="1"/>
</dbReference>
<evidence type="ECO:0000256" key="7">
    <source>
        <dbReference type="ARBA" id="ARBA00023136"/>
    </source>
</evidence>
<feature type="transmembrane region" description="Helical" evidence="8">
    <location>
        <begin position="480"/>
        <end position="499"/>
    </location>
</feature>
<feature type="transmembrane region" description="Helical" evidence="8">
    <location>
        <begin position="403"/>
        <end position="420"/>
    </location>
</feature>
<dbReference type="AlphaFoldDB" id="A0A3B0RDT2"/>
<dbReference type="Pfam" id="PF09721">
    <property type="entry name" value="Exosortase_EpsH"/>
    <property type="match status" value="1"/>
</dbReference>